<protein>
    <submittedName>
        <fullName evidence="2">Uncharacterized protein</fullName>
    </submittedName>
</protein>
<dbReference type="Proteomes" id="UP000318349">
    <property type="component" value="Unassembled WGS sequence"/>
</dbReference>
<organism evidence="2 3">
    <name type="scientific">Denitromonas halophila</name>
    <dbReference type="NCBI Taxonomy" id="1629404"/>
    <lineage>
        <taxon>Bacteria</taxon>
        <taxon>Pseudomonadati</taxon>
        <taxon>Pseudomonadota</taxon>
        <taxon>Betaproteobacteria</taxon>
        <taxon>Rhodocyclales</taxon>
        <taxon>Zoogloeaceae</taxon>
        <taxon>Denitromonas</taxon>
    </lineage>
</organism>
<feature type="signal peptide" evidence="1">
    <location>
        <begin position="1"/>
        <end position="19"/>
    </location>
</feature>
<evidence type="ECO:0000256" key="1">
    <source>
        <dbReference type="SAM" id="SignalP"/>
    </source>
</evidence>
<proteinExistence type="predicted"/>
<gene>
    <name evidence="2" type="ORF">FHP89_17380</name>
</gene>
<accession>A0A557S6T1</accession>
<comment type="caution">
    <text evidence="2">The sequence shown here is derived from an EMBL/GenBank/DDBJ whole genome shotgun (WGS) entry which is preliminary data.</text>
</comment>
<evidence type="ECO:0000313" key="2">
    <source>
        <dbReference type="EMBL" id="TVO73067.1"/>
    </source>
</evidence>
<dbReference type="EMBL" id="VMNI01000019">
    <property type="protein sequence ID" value="TVO73067.1"/>
    <property type="molecule type" value="Genomic_DNA"/>
</dbReference>
<sequence>MTKTLLTCLLAVLSANATAESMLHSAGKALGQISTGIAEGVTQPLRETQPEWVTIAPRSKQECIAESGGELNTIYMRCRNGRQEYIRHDAAGRKRVLSERPIPPY</sequence>
<reference evidence="2 3" key="1">
    <citation type="submission" date="2019-07" db="EMBL/GenBank/DDBJ databases">
        <title>The pathways for chlorine oxyanion respiration interact through the shared metabolite chlorate.</title>
        <authorList>
            <person name="Barnum T.P."/>
            <person name="Cheng Y."/>
            <person name="Hill K.A."/>
            <person name="Lucas L.N."/>
            <person name="Carlson H.K."/>
            <person name="Coates J.D."/>
        </authorList>
    </citation>
    <scope>NUCLEOTIDE SEQUENCE [LARGE SCALE GENOMIC DNA]</scope>
    <source>
        <strain evidence="2 3">SFB-1</strain>
    </source>
</reference>
<evidence type="ECO:0000313" key="3">
    <source>
        <dbReference type="Proteomes" id="UP000318349"/>
    </source>
</evidence>
<dbReference type="AlphaFoldDB" id="A0A557S6T1"/>
<feature type="chain" id="PRO_5021724433" evidence="1">
    <location>
        <begin position="20"/>
        <end position="105"/>
    </location>
</feature>
<keyword evidence="1" id="KW-0732">Signal</keyword>
<name>A0A557S6T1_9RHOO</name>